<dbReference type="EMBL" id="QJJK01000005">
    <property type="protein sequence ID" value="PXW58893.1"/>
    <property type="molecule type" value="Genomic_DNA"/>
</dbReference>
<evidence type="ECO:0000256" key="3">
    <source>
        <dbReference type="ARBA" id="ARBA00022989"/>
    </source>
</evidence>
<evidence type="ECO:0000313" key="8">
    <source>
        <dbReference type="EMBL" id="PXW58893.1"/>
    </source>
</evidence>
<keyword evidence="3 6" id="KW-1133">Transmembrane helix</keyword>
<evidence type="ECO:0000259" key="7">
    <source>
        <dbReference type="Pfam" id="PF06305"/>
    </source>
</evidence>
<evidence type="ECO:0000256" key="4">
    <source>
        <dbReference type="ARBA" id="ARBA00023136"/>
    </source>
</evidence>
<evidence type="ECO:0000256" key="2">
    <source>
        <dbReference type="ARBA" id="ARBA00022692"/>
    </source>
</evidence>
<name>A0A2V3U6P2_9HYPH</name>
<feature type="region of interest" description="Disordered" evidence="5">
    <location>
        <begin position="88"/>
        <end position="108"/>
    </location>
</feature>
<keyword evidence="9" id="KW-1185">Reference proteome</keyword>
<reference evidence="8 9" key="1">
    <citation type="submission" date="2018-05" db="EMBL/GenBank/DDBJ databases">
        <title>Genomic Encyclopedia of Type Strains, Phase IV (KMG-IV): sequencing the most valuable type-strain genomes for metagenomic binning, comparative biology and taxonomic classification.</title>
        <authorList>
            <person name="Goeker M."/>
        </authorList>
    </citation>
    <scope>NUCLEOTIDE SEQUENCE [LARGE SCALE GENOMIC DNA]</scope>
    <source>
        <strain evidence="8 9">DSM 6462</strain>
    </source>
</reference>
<feature type="transmembrane region" description="Helical" evidence="6">
    <location>
        <begin position="49"/>
        <end position="70"/>
    </location>
</feature>
<accession>A0A2V3U6P2</accession>
<organism evidence="8 9">
    <name type="scientific">Chelatococcus asaccharovorans</name>
    <dbReference type="NCBI Taxonomy" id="28210"/>
    <lineage>
        <taxon>Bacteria</taxon>
        <taxon>Pseudomonadati</taxon>
        <taxon>Pseudomonadota</taxon>
        <taxon>Alphaproteobacteria</taxon>
        <taxon>Hyphomicrobiales</taxon>
        <taxon>Chelatococcaceae</taxon>
        <taxon>Chelatococcus</taxon>
    </lineage>
</organism>
<dbReference type="InterPro" id="IPR010445">
    <property type="entry name" value="LapA_dom"/>
</dbReference>
<feature type="domain" description="Lipopolysaccharide assembly protein A" evidence="7">
    <location>
        <begin position="42"/>
        <end position="89"/>
    </location>
</feature>
<keyword evidence="4 6" id="KW-0472">Membrane</keyword>
<evidence type="ECO:0000256" key="5">
    <source>
        <dbReference type="SAM" id="MobiDB-lite"/>
    </source>
</evidence>
<evidence type="ECO:0000256" key="6">
    <source>
        <dbReference type="SAM" id="Phobius"/>
    </source>
</evidence>
<protein>
    <submittedName>
        <fullName evidence="8">Uncharacterized protein DUF1049</fullName>
    </submittedName>
</protein>
<dbReference type="GO" id="GO:0005886">
    <property type="term" value="C:plasma membrane"/>
    <property type="evidence" value="ECO:0007669"/>
    <property type="project" value="InterPro"/>
</dbReference>
<dbReference type="AlphaFoldDB" id="A0A2V3U6P2"/>
<evidence type="ECO:0000313" key="9">
    <source>
        <dbReference type="Proteomes" id="UP000248021"/>
    </source>
</evidence>
<dbReference type="Pfam" id="PF06305">
    <property type="entry name" value="LapA_dom"/>
    <property type="match status" value="1"/>
</dbReference>
<sequence>MKRFLKALVLVPLGLIVVLLSVANRGLIRVSLDPFSPEQPLASLEMPLFVALFLCVMLGVIIGGVVVWTAQGKHRRIVRQQKRELERLRTGPVSHRPQSQAIATIPPI</sequence>
<evidence type="ECO:0000256" key="1">
    <source>
        <dbReference type="ARBA" id="ARBA00022475"/>
    </source>
</evidence>
<dbReference type="RefSeq" id="WP_110375138.1">
    <property type="nucleotide sequence ID" value="NZ_CAKNFM010000006.1"/>
</dbReference>
<dbReference type="Proteomes" id="UP000248021">
    <property type="component" value="Unassembled WGS sequence"/>
</dbReference>
<gene>
    <name evidence="8" type="ORF">C7450_105241</name>
</gene>
<comment type="caution">
    <text evidence="8">The sequence shown here is derived from an EMBL/GenBank/DDBJ whole genome shotgun (WGS) entry which is preliminary data.</text>
</comment>
<keyword evidence="2 6" id="KW-0812">Transmembrane</keyword>
<dbReference type="OrthoDB" id="7868067at2"/>
<keyword evidence="1" id="KW-1003">Cell membrane</keyword>
<proteinExistence type="predicted"/>